<evidence type="ECO:0000256" key="8">
    <source>
        <dbReference type="SAM" id="Phobius"/>
    </source>
</evidence>
<dbReference type="InterPro" id="IPR036890">
    <property type="entry name" value="HATPase_C_sf"/>
</dbReference>
<comment type="catalytic activity">
    <reaction evidence="1">
        <text>ATP + protein L-histidine = ADP + protein N-phospho-L-histidine.</text>
        <dbReference type="EC" id="2.7.13.3"/>
    </reaction>
</comment>
<evidence type="ECO:0000256" key="3">
    <source>
        <dbReference type="ARBA" id="ARBA00022553"/>
    </source>
</evidence>
<keyword evidence="11" id="KW-1185">Reference proteome</keyword>
<dbReference type="SUPFAM" id="SSF55874">
    <property type="entry name" value="ATPase domain of HSP90 chaperone/DNA topoisomerase II/histidine kinase"/>
    <property type="match status" value="1"/>
</dbReference>
<evidence type="ECO:0000313" key="11">
    <source>
        <dbReference type="Proteomes" id="UP000321291"/>
    </source>
</evidence>
<gene>
    <name evidence="10" type="ORF">FSB73_03175</name>
</gene>
<dbReference type="Pfam" id="PF00512">
    <property type="entry name" value="HisKA"/>
    <property type="match status" value="1"/>
</dbReference>
<organism evidence="10 11">
    <name type="scientific">Arachidicoccus ginsenosidivorans</name>
    <dbReference type="NCBI Taxonomy" id="496057"/>
    <lineage>
        <taxon>Bacteria</taxon>
        <taxon>Pseudomonadati</taxon>
        <taxon>Bacteroidota</taxon>
        <taxon>Chitinophagia</taxon>
        <taxon>Chitinophagales</taxon>
        <taxon>Chitinophagaceae</taxon>
        <taxon>Arachidicoccus</taxon>
    </lineage>
</organism>
<dbReference type="GO" id="GO:0000155">
    <property type="term" value="F:phosphorelay sensor kinase activity"/>
    <property type="evidence" value="ECO:0007669"/>
    <property type="project" value="InterPro"/>
</dbReference>
<dbReference type="EC" id="2.7.13.3" evidence="2"/>
<dbReference type="PROSITE" id="PS50109">
    <property type="entry name" value="HIS_KIN"/>
    <property type="match status" value="1"/>
</dbReference>
<dbReference type="OrthoDB" id="1522504at2"/>
<dbReference type="InterPro" id="IPR005467">
    <property type="entry name" value="His_kinase_dom"/>
</dbReference>
<dbReference type="PANTHER" id="PTHR45436">
    <property type="entry name" value="SENSOR HISTIDINE KINASE YKOH"/>
    <property type="match status" value="1"/>
</dbReference>
<feature type="transmembrane region" description="Helical" evidence="8">
    <location>
        <begin position="7"/>
        <end position="30"/>
    </location>
</feature>
<feature type="transmembrane region" description="Helical" evidence="8">
    <location>
        <begin position="134"/>
        <end position="157"/>
    </location>
</feature>
<dbReference type="InterPro" id="IPR050428">
    <property type="entry name" value="TCS_sensor_his_kinase"/>
</dbReference>
<evidence type="ECO:0000256" key="6">
    <source>
        <dbReference type="ARBA" id="ARBA00022777"/>
    </source>
</evidence>
<keyword evidence="5 8" id="KW-0812">Transmembrane</keyword>
<dbReference type="RefSeq" id="WP_146780087.1">
    <property type="nucleotide sequence ID" value="NZ_CP042434.1"/>
</dbReference>
<dbReference type="SMART" id="SM00387">
    <property type="entry name" value="HATPase_c"/>
    <property type="match status" value="1"/>
</dbReference>
<dbReference type="Gene3D" id="1.10.287.130">
    <property type="match status" value="1"/>
</dbReference>
<evidence type="ECO:0000259" key="9">
    <source>
        <dbReference type="PROSITE" id="PS50109"/>
    </source>
</evidence>
<dbReference type="Pfam" id="PF02518">
    <property type="entry name" value="HATPase_c"/>
    <property type="match status" value="1"/>
</dbReference>
<evidence type="ECO:0000313" key="10">
    <source>
        <dbReference type="EMBL" id="QEC70827.1"/>
    </source>
</evidence>
<dbReference type="SMART" id="SM00388">
    <property type="entry name" value="HisKA"/>
    <property type="match status" value="1"/>
</dbReference>
<dbReference type="InterPro" id="IPR003661">
    <property type="entry name" value="HisK_dim/P_dom"/>
</dbReference>
<dbReference type="InterPro" id="IPR036097">
    <property type="entry name" value="HisK_dim/P_sf"/>
</dbReference>
<evidence type="ECO:0000256" key="7">
    <source>
        <dbReference type="ARBA" id="ARBA00022989"/>
    </source>
</evidence>
<keyword evidence="7 8" id="KW-1133">Transmembrane helix</keyword>
<sequence>MKLQNKSLKYLSISILIIISIWAPLFYYIIKDEIHDSLDKGLTNQKILVIQQKLLDTTTAEILEIQGNYFIKEVDESSALAMTDHFKDTTIYPPGSKHAVSMRMLTTAFQAGEHYYELKVFSSTLEEDDLIAELFWATIWLYIVLIVSIIAINNLALKRLWHPFYQLLDHFKAFSIEKNETLPDVKTQTTEFSELKKAADEMTRHARAVFNSQKQFTENAAHELQTPLAVLTNKLELLLEKGELDDLTATQLSESLGIVHHLKQLNKSLLLLSKIENKQFIENQQVELAPLCHEVLNNLEPFASFKAIQMDLQQPASPTIHMNKILAHILISNLIKNAIFHNKEGGKVFIELNQHQFSVSNTALNGELNASNLFKRFYKGDASHKSTGLGLSIVKAICDTYGFAVQYNYAQGRHHFIINFNNSAI</sequence>
<dbReference type="PANTHER" id="PTHR45436:SF5">
    <property type="entry name" value="SENSOR HISTIDINE KINASE TRCS"/>
    <property type="match status" value="1"/>
</dbReference>
<feature type="domain" description="Histidine kinase" evidence="9">
    <location>
        <begin position="219"/>
        <end position="424"/>
    </location>
</feature>
<proteinExistence type="predicted"/>
<dbReference type="Gene3D" id="3.30.565.10">
    <property type="entry name" value="Histidine kinase-like ATPase, C-terminal domain"/>
    <property type="match status" value="1"/>
</dbReference>
<dbReference type="SUPFAM" id="SSF47384">
    <property type="entry name" value="Homodimeric domain of signal transducing histidine kinase"/>
    <property type="match status" value="1"/>
</dbReference>
<dbReference type="EMBL" id="CP042434">
    <property type="protein sequence ID" value="QEC70827.1"/>
    <property type="molecule type" value="Genomic_DNA"/>
</dbReference>
<evidence type="ECO:0000256" key="1">
    <source>
        <dbReference type="ARBA" id="ARBA00000085"/>
    </source>
</evidence>
<name>A0A5B8VGU2_9BACT</name>
<accession>A0A5B8VGU2</accession>
<dbReference type="Proteomes" id="UP000321291">
    <property type="component" value="Chromosome"/>
</dbReference>
<dbReference type="AlphaFoldDB" id="A0A5B8VGU2"/>
<keyword evidence="6 10" id="KW-0418">Kinase</keyword>
<dbReference type="GO" id="GO:0005886">
    <property type="term" value="C:plasma membrane"/>
    <property type="evidence" value="ECO:0007669"/>
    <property type="project" value="TreeGrafter"/>
</dbReference>
<keyword evidence="4" id="KW-0808">Transferase</keyword>
<evidence type="ECO:0000256" key="4">
    <source>
        <dbReference type="ARBA" id="ARBA00022679"/>
    </source>
</evidence>
<dbReference type="KEGG" id="agi:FSB73_03175"/>
<protein>
    <recommendedName>
        <fullName evidence="2">histidine kinase</fullName>
        <ecNumber evidence="2">2.7.13.3</ecNumber>
    </recommendedName>
</protein>
<keyword evidence="8" id="KW-0472">Membrane</keyword>
<dbReference type="CDD" id="cd00075">
    <property type="entry name" value="HATPase"/>
    <property type="match status" value="1"/>
</dbReference>
<evidence type="ECO:0000256" key="5">
    <source>
        <dbReference type="ARBA" id="ARBA00022692"/>
    </source>
</evidence>
<dbReference type="InterPro" id="IPR003594">
    <property type="entry name" value="HATPase_dom"/>
</dbReference>
<reference evidence="10 11" key="1">
    <citation type="journal article" date="2017" name="Int. J. Syst. Evol. Microbiol.">
        <title>Arachidicoccus ginsenosidivorans sp. nov., with ginsenoside-converting activity isolated from ginseng cultivating soil.</title>
        <authorList>
            <person name="Siddiqi M.Z."/>
            <person name="Aslam Z."/>
            <person name="Im W.T."/>
        </authorList>
    </citation>
    <scope>NUCLEOTIDE SEQUENCE [LARGE SCALE GENOMIC DNA]</scope>
    <source>
        <strain evidence="10 11">Gsoil 809</strain>
    </source>
</reference>
<evidence type="ECO:0000256" key="2">
    <source>
        <dbReference type="ARBA" id="ARBA00012438"/>
    </source>
</evidence>
<keyword evidence="3" id="KW-0597">Phosphoprotein</keyword>